<dbReference type="SMART" id="SM01388">
    <property type="entry name" value="Mob1_phocein"/>
    <property type="match status" value="1"/>
</dbReference>
<evidence type="ECO:0000256" key="1">
    <source>
        <dbReference type="SAM" id="MobiDB-lite"/>
    </source>
</evidence>
<dbReference type="PANTHER" id="PTHR22599">
    <property type="entry name" value="MPS ONE BINDER KINASE ACTIVATOR-LIKE MOB"/>
    <property type="match status" value="1"/>
</dbReference>
<protein>
    <recommendedName>
        <fullName evidence="4">Mob1 family protein</fullName>
    </recommendedName>
</protein>
<dbReference type="InterPro" id="IPR005301">
    <property type="entry name" value="MOB_kinase_act_fam"/>
</dbReference>
<feature type="compositionally biased region" description="Low complexity" evidence="1">
    <location>
        <begin position="588"/>
        <end position="604"/>
    </location>
</feature>
<dbReference type="Pfam" id="PF03637">
    <property type="entry name" value="Mob1_phocein"/>
    <property type="match status" value="1"/>
</dbReference>
<dbReference type="EMBL" id="CP141882">
    <property type="protein sequence ID" value="WRT64779.1"/>
    <property type="molecule type" value="Genomic_DNA"/>
</dbReference>
<dbReference type="SUPFAM" id="SSF101152">
    <property type="entry name" value="Mob1/phocein"/>
    <property type="match status" value="1"/>
</dbReference>
<sequence length="668" mass="72383">MIIPPPASPAESSIYRLKRGTKLSDIPPIPPNPPVPDLSSLNGPFQLAEYLSLKIKHCPHDVKGLVEVPVGDKSLGGKAPDKDVWIYEHLRRIPIDLTTLINHLLPICNQTTCPEMKAHEWLYLCSAHGGGAESCSAIDYILHTLDSTTALLNSSQNFPSRMQIPQSSVSHFPSLFRRLSRIFSHAYFHHREAFSLAEGETSLYARFVGLCEKYELVGNSLLPIPRDVINEFTNSQTDQDQEIEREQDGIKGTNEDDEDAEVEEDEEEEDDDDDDDDEDEDGNGDREKNADKDASDSRGRKEENVSNEKRTQSLDRSLPPSSTTSTSSSSSGSIPQPPGLNRNATLKPDSSGASSIKGGNGTNIGRGTLGRGKQPRATMHWGGSGDAPPLPSHLPENTSDSVSKEDTSPLTSSGSGSDNGPVKGRDRSESIESAIHLPSAIEPPEELKEENIVAAIPDILEPEQNLKNEGESERESKDSGDPEEGEEGEEEEELVGKDEIELLEEKGELPIESNVSPLSPSSSFSSTNTTPQEPAGHQEGEDEPGNGDENDELEEVILDNNKPTSDVKEETGPIIPTPTIIQAEDNKPNSTPSKIKNKNKSSPILSGSPATAAPSPVRGKGKLAPAEVSSPANKSPFKDSQPNKEKEKENEKENEKGDEKSGAKDESK</sequence>
<gene>
    <name evidence="2" type="ORF">IL334_001713</name>
</gene>
<feature type="compositionally biased region" description="Basic and acidic residues" evidence="1">
    <location>
        <begin position="283"/>
        <end position="313"/>
    </location>
</feature>
<accession>A0ABZ1CSP9</accession>
<feature type="compositionally biased region" description="Acidic residues" evidence="1">
    <location>
        <begin position="481"/>
        <end position="493"/>
    </location>
</feature>
<dbReference type="RefSeq" id="XP_062789519.1">
    <property type="nucleotide sequence ID" value="XM_062933468.1"/>
</dbReference>
<dbReference type="Gene3D" id="1.20.140.30">
    <property type="entry name" value="MOB kinase activator"/>
    <property type="match status" value="1"/>
</dbReference>
<feature type="compositionally biased region" description="Low complexity" evidence="1">
    <location>
        <begin position="317"/>
        <end position="334"/>
    </location>
</feature>
<evidence type="ECO:0000313" key="2">
    <source>
        <dbReference type="EMBL" id="WRT64779.1"/>
    </source>
</evidence>
<evidence type="ECO:0008006" key="4">
    <source>
        <dbReference type="Google" id="ProtNLM"/>
    </source>
</evidence>
<evidence type="ECO:0000313" key="3">
    <source>
        <dbReference type="Proteomes" id="UP001329825"/>
    </source>
</evidence>
<dbReference type="GeneID" id="87953844"/>
<proteinExistence type="predicted"/>
<feature type="compositionally biased region" description="Gly residues" evidence="1">
    <location>
        <begin position="358"/>
        <end position="370"/>
    </location>
</feature>
<feature type="compositionally biased region" description="Basic and acidic residues" evidence="1">
    <location>
        <begin position="494"/>
        <end position="509"/>
    </location>
</feature>
<feature type="compositionally biased region" description="Low complexity" evidence="1">
    <location>
        <begin position="572"/>
        <end position="581"/>
    </location>
</feature>
<feature type="compositionally biased region" description="Basic and acidic residues" evidence="1">
    <location>
        <begin position="464"/>
        <end position="480"/>
    </location>
</feature>
<dbReference type="InterPro" id="IPR036703">
    <property type="entry name" value="MOB_kinase_act_sf"/>
</dbReference>
<feature type="compositionally biased region" description="Polar residues" evidence="1">
    <location>
        <begin position="408"/>
        <end position="418"/>
    </location>
</feature>
<reference evidence="2 3" key="1">
    <citation type="submission" date="2024-01" db="EMBL/GenBank/DDBJ databases">
        <title>Comparative genomics of Cryptococcus and Kwoniella reveals pathogenesis evolution and contrasting modes of karyotype evolution via chromosome fusion or intercentromeric recombination.</title>
        <authorList>
            <person name="Coelho M.A."/>
            <person name="David-Palma M."/>
            <person name="Shea T."/>
            <person name="Bowers K."/>
            <person name="McGinley-Smith S."/>
            <person name="Mohammad A.W."/>
            <person name="Gnirke A."/>
            <person name="Yurkov A.M."/>
            <person name="Nowrousian M."/>
            <person name="Sun S."/>
            <person name="Cuomo C.A."/>
            <person name="Heitman J."/>
        </authorList>
    </citation>
    <scope>NUCLEOTIDE SEQUENCE [LARGE SCALE GENOMIC DNA]</scope>
    <source>
        <strain evidence="2">CBS 11374</strain>
    </source>
</reference>
<keyword evidence="3" id="KW-1185">Reference proteome</keyword>
<feature type="compositionally biased region" description="Acidic residues" evidence="1">
    <location>
        <begin position="540"/>
        <end position="557"/>
    </location>
</feature>
<feature type="region of interest" description="Disordered" evidence="1">
    <location>
        <begin position="232"/>
        <end position="668"/>
    </location>
</feature>
<feature type="compositionally biased region" description="Acidic residues" evidence="1">
    <location>
        <begin position="255"/>
        <end position="282"/>
    </location>
</feature>
<feature type="compositionally biased region" description="Low complexity" evidence="1">
    <location>
        <begin position="513"/>
        <end position="531"/>
    </location>
</feature>
<feature type="compositionally biased region" description="Basic and acidic residues" evidence="1">
    <location>
        <begin position="641"/>
        <end position="668"/>
    </location>
</feature>
<name>A0ABZ1CSP9_9TREE</name>
<dbReference type="Proteomes" id="UP001329825">
    <property type="component" value="Chromosome 2"/>
</dbReference>
<organism evidence="2 3">
    <name type="scientific">Kwoniella shivajii</name>
    <dbReference type="NCBI Taxonomy" id="564305"/>
    <lineage>
        <taxon>Eukaryota</taxon>
        <taxon>Fungi</taxon>
        <taxon>Dikarya</taxon>
        <taxon>Basidiomycota</taxon>
        <taxon>Agaricomycotina</taxon>
        <taxon>Tremellomycetes</taxon>
        <taxon>Tremellales</taxon>
        <taxon>Cryptococcaceae</taxon>
        <taxon>Kwoniella</taxon>
    </lineage>
</organism>